<reference evidence="1 2" key="1">
    <citation type="journal article" date="2022" name="bioRxiv">
        <title>Genomics of Preaxostyla Flagellates Illuminates Evolutionary Transitions and the Path Towards Mitochondrial Loss.</title>
        <authorList>
            <person name="Novak L.V.F."/>
            <person name="Treitli S.C."/>
            <person name="Pyrih J."/>
            <person name="Halakuc P."/>
            <person name="Pipaliya S.V."/>
            <person name="Vacek V."/>
            <person name="Brzon O."/>
            <person name="Soukal P."/>
            <person name="Eme L."/>
            <person name="Dacks J.B."/>
            <person name="Karnkowska A."/>
            <person name="Elias M."/>
            <person name="Hampl V."/>
        </authorList>
    </citation>
    <scope>NUCLEOTIDE SEQUENCE [LARGE SCALE GENOMIC DNA]</scope>
    <source>
        <strain evidence="1">NAU3</strain>
        <tissue evidence="1">Gut</tissue>
    </source>
</reference>
<comment type="caution">
    <text evidence="1">The sequence shown here is derived from an EMBL/GenBank/DDBJ whole genome shotgun (WGS) entry which is preliminary data.</text>
</comment>
<evidence type="ECO:0000313" key="1">
    <source>
        <dbReference type="EMBL" id="KAK2960168.1"/>
    </source>
</evidence>
<keyword evidence="2" id="KW-1185">Reference proteome</keyword>
<protein>
    <submittedName>
        <fullName evidence="1">Uncharacterized protein</fullName>
    </submittedName>
</protein>
<proteinExistence type="predicted"/>
<accession>A0ABQ9Y8U1</accession>
<gene>
    <name evidence="1" type="ORF">BLNAU_4721</name>
</gene>
<dbReference type="Proteomes" id="UP001281761">
    <property type="component" value="Unassembled WGS sequence"/>
</dbReference>
<dbReference type="EMBL" id="JARBJD010000024">
    <property type="protein sequence ID" value="KAK2960168.1"/>
    <property type="molecule type" value="Genomic_DNA"/>
</dbReference>
<sequence length="301" mass="33192">MMKFKPDLDDSLEGKAVQFLETVDPEDEKSAAAFLSNFASPSDDSTTNFIQSIVVLISATSQVITTATMKMLKCLFFWSSAEVQLALVKANLIPQIINNLSPQSLSFAETVDIHINLMEIIQITLWLATPFGLTQLGFEDGDEQQAVHETVLTQVVAPSEKYIWDLCVNRYSIVDGDQSKFFLSPLLFSGRSFVTSQINPNLLLANNLSHLTVSLIQPLRGMVTRVIIRTPTTLFPSLVIAQIGRAKRRVQNALDLEAVQKDSAQNGVEAIVLVDFDEADEGDTTVKNKIDENIPSSNEGQ</sequence>
<name>A0ABQ9Y8U1_9EUKA</name>
<evidence type="ECO:0000313" key="2">
    <source>
        <dbReference type="Proteomes" id="UP001281761"/>
    </source>
</evidence>
<organism evidence="1 2">
    <name type="scientific">Blattamonas nauphoetae</name>
    <dbReference type="NCBI Taxonomy" id="2049346"/>
    <lineage>
        <taxon>Eukaryota</taxon>
        <taxon>Metamonada</taxon>
        <taxon>Preaxostyla</taxon>
        <taxon>Oxymonadida</taxon>
        <taxon>Blattamonas</taxon>
    </lineage>
</organism>